<feature type="region of interest" description="Disordered" evidence="2">
    <location>
        <begin position="194"/>
        <end position="220"/>
    </location>
</feature>
<keyword evidence="3" id="KW-1185">Reference proteome</keyword>
<evidence type="ECO:0000313" key="5">
    <source>
        <dbReference type="RefSeq" id="XP_027347224.1"/>
    </source>
</evidence>
<name>A0A8B8KXR0_ABRPR</name>
<dbReference type="GeneID" id="113858691"/>
<feature type="compositionally biased region" description="Basic and acidic residues" evidence="2">
    <location>
        <begin position="58"/>
        <end position="68"/>
    </location>
</feature>
<feature type="coiled-coil region" evidence="1">
    <location>
        <begin position="144"/>
        <end position="189"/>
    </location>
</feature>
<feature type="compositionally biased region" description="Basic and acidic residues" evidence="2">
    <location>
        <begin position="38"/>
        <end position="49"/>
    </location>
</feature>
<dbReference type="PANTHER" id="PTHR34210:SF1">
    <property type="entry name" value="OS03G0274700 PROTEIN"/>
    <property type="match status" value="1"/>
</dbReference>
<dbReference type="Proteomes" id="UP000694853">
    <property type="component" value="Unplaced"/>
</dbReference>
<dbReference type="RefSeq" id="XP_027347223.1">
    <property type="nucleotide sequence ID" value="XM_027491422.1"/>
</dbReference>
<dbReference type="AlphaFoldDB" id="A0A8B8KXR0"/>
<evidence type="ECO:0000313" key="3">
    <source>
        <dbReference type="Proteomes" id="UP000694853"/>
    </source>
</evidence>
<sequence>MRRQGQYGDPSANAYVGAQVHHHMAGQRVETKSGNFEGRLETFTPERENLYANSKPEGQWRWETDESKMSNSMNSRMFSEGQGRDASRPYFQGQRPDPKLALQNRSSNDSRSQAHEADIDVGYEGNHLSQAFEGLEQNFHDDIMKLTKEQNDAEDAEYARHREKINAINTQYEEKLAALRARYSSRRAELLQRESHARQQQYQQTVRGPYPSSGMAPRDPHGYNNVNASAAGGDVQGGYSADHIDPYRERARFLGGSRDQGFEARGPYPGGRVYDTGSRYYN</sequence>
<dbReference type="OrthoDB" id="1899623at2759"/>
<proteinExistence type="predicted"/>
<feature type="region of interest" description="Disordered" evidence="2">
    <location>
        <begin position="1"/>
        <end position="115"/>
    </location>
</feature>
<dbReference type="RefSeq" id="XP_027347224.1">
    <property type="nucleotide sequence ID" value="XM_027491423.1"/>
</dbReference>
<accession>A0A8B8KXR0</accession>
<dbReference type="KEGG" id="aprc:113858691"/>
<dbReference type="PANTHER" id="PTHR34210">
    <property type="entry name" value="OS01G0252900 PROTEIN"/>
    <property type="match status" value="1"/>
</dbReference>
<organism evidence="3 5">
    <name type="scientific">Abrus precatorius</name>
    <name type="common">Indian licorice</name>
    <name type="synonym">Glycine abrus</name>
    <dbReference type="NCBI Taxonomy" id="3816"/>
    <lineage>
        <taxon>Eukaryota</taxon>
        <taxon>Viridiplantae</taxon>
        <taxon>Streptophyta</taxon>
        <taxon>Embryophyta</taxon>
        <taxon>Tracheophyta</taxon>
        <taxon>Spermatophyta</taxon>
        <taxon>Magnoliopsida</taxon>
        <taxon>eudicotyledons</taxon>
        <taxon>Gunneridae</taxon>
        <taxon>Pentapetalae</taxon>
        <taxon>rosids</taxon>
        <taxon>fabids</taxon>
        <taxon>Fabales</taxon>
        <taxon>Fabaceae</taxon>
        <taxon>Papilionoideae</taxon>
        <taxon>50 kb inversion clade</taxon>
        <taxon>NPAAA clade</taxon>
        <taxon>indigoferoid/millettioid clade</taxon>
        <taxon>Abreae</taxon>
        <taxon>Abrus</taxon>
    </lineage>
</organism>
<evidence type="ECO:0000256" key="1">
    <source>
        <dbReference type="SAM" id="Coils"/>
    </source>
</evidence>
<protein>
    <submittedName>
        <fullName evidence="4 5">Uncharacterized protein LOC113858691</fullName>
    </submittedName>
</protein>
<evidence type="ECO:0000256" key="2">
    <source>
        <dbReference type="SAM" id="MobiDB-lite"/>
    </source>
</evidence>
<reference evidence="3" key="1">
    <citation type="journal article" date="2019" name="Toxins">
        <title>Detection of Abrin-Like and Prepropulchellin-Like Toxin Genes and Transcripts Using Whole Genome Sequencing and Full-Length Transcript Sequencing of Abrus precatorius.</title>
        <authorList>
            <person name="Hovde B.T."/>
            <person name="Daligault H.E."/>
            <person name="Hanschen E.R."/>
            <person name="Kunde Y.A."/>
            <person name="Johnson M.B."/>
            <person name="Starkenburg S.R."/>
            <person name="Johnson S.L."/>
        </authorList>
    </citation>
    <scope>NUCLEOTIDE SEQUENCE [LARGE SCALE GENOMIC DNA]</scope>
</reference>
<evidence type="ECO:0000313" key="4">
    <source>
        <dbReference type="RefSeq" id="XP_027347223.1"/>
    </source>
</evidence>
<gene>
    <name evidence="4 5" type="primary">LOC113858691</name>
</gene>
<feature type="region of interest" description="Disordered" evidence="2">
    <location>
        <begin position="254"/>
        <end position="282"/>
    </location>
</feature>
<keyword evidence="1" id="KW-0175">Coiled coil</keyword>
<reference evidence="4 5" key="2">
    <citation type="submission" date="2025-04" db="UniProtKB">
        <authorList>
            <consortium name="RefSeq"/>
        </authorList>
    </citation>
    <scope>IDENTIFICATION</scope>
    <source>
        <tissue evidence="4 5">Young leaves</tissue>
    </source>
</reference>